<reference evidence="2 3" key="1">
    <citation type="submission" date="2016-12" db="EMBL/GenBank/DDBJ databases">
        <title>The draft genome sequence of Actinophytocola xinjiangensis.</title>
        <authorList>
            <person name="Wang W."/>
            <person name="Yuan L."/>
        </authorList>
    </citation>
    <scope>NUCLEOTIDE SEQUENCE [LARGE SCALE GENOMIC DNA]</scope>
    <source>
        <strain evidence="2 3">CGMCC 4.4663</strain>
    </source>
</reference>
<keyword evidence="3" id="KW-1185">Reference proteome</keyword>
<evidence type="ECO:0000313" key="2">
    <source>
        <dbReference type="EMBL" id="OLF11568.1"/>
    </source>
</evidence>
<sequence>MDVLVPFLLVVAGFGVVVLGLAKFAARARRNGVSGVGSSSMTIIDEIFHPIAQESHVEIQAQEERLAPRELPGDPPRR</sequence>
<protein>
    <recommendedName>
        <fullName evidence="4">Secreted protein</fullName>
    </recommendedName>
</protein>
<keyword evidence="1" id="KW-0472">Membrane</keyword>
<dbReference type="Proteomes" id="UP000185696">
    <property type="component" value="Unassembled WGS sequence"/>
</dbReference>
<comment type="caution">
    <text evidence="2">The sequence shown here is derived from an EMBL/GenBank/DDBJ whole genome shotgun (WGS) entry which is preliminary data.</text>
</comment>
<evidence type="ECO:0000256" key="1">
    <source>
        <dbReference type="SAM" id="Phobius"/>
    </source>
</evidence>
<evidence type="ECO:0000313" key="3">
    <source>
        <dbReference type="Proteomes" id="UP000185696"/>
    </source>
</evidence>
<keyword evidence="1" id="KW-0812">Transmembrane</keyword>
<dbReference type="OrthoDB" id="4981285at2"/>
<accession>A0A7Z1AZT9</accession>
<keyword evidence="1" id="KW-1133">Transmembrane helix</keyword>
<dbReference type="RefSeq" id="WP_075132803.1">
    <property type="nucleotide sequence ID" value="NZ_MSIF01000004.1"/>
</dbReference>
<feature type="transmembrane region" description="Helical" evidence="1">
    <location>
        <begin position="6"/>
        <end position="26"/>
    </location>
</feature>
<gene>
    <name evidence="2" type="ORF">BLA60_11475</name>
</gene>
<dbReference type="AlphaFoldDB" id="A0A7Z1AZT9"/>
<evidence type="ECO:0008006" key="4">
    <source>
        <dbReference type="Google" id="ProtNLM"/>
    </source>
</evidence>
<organism evidence="2 3">
    <name type="scientific">Actinophytocola xinjiangensis</name>
    <dbReference type="NCBI Taxonomy" id="485602"/>
    <lineage>
        <taxon>Bacteria</taxon>
        <taxon>Bacillati</taxon>
        <taxon>Actinomycetota</taxon>
        <taxon>Actinomycetes</taxon>
        <taxon>Pseudonocardiales</taxon>
        <taxon>Pseudonocardiaceae</taxon>
    </lineage>
</organism>
<proteinExistence type="predicted"/>
<name>A0A7Z1AZT9_9PSEU</name>
<dbReference type="EMBL" id="MSIF01000004">
    <property type="protein sequence ID" value="OLF11568.1"/>
    <property type="molecule type" value="Genomic_DNA"/>
</dbReference>